<dbReference type="InterPro" id="IPR027417">
    <property type="entry name" value="P-loop_NTPase"/>
</dbReference>
<dbReference type="SUPFAM" id="SSF52540">
    <property type="entry name" value="P-loop containing nucleoside triphosphate hydrolases"/>
    <property type="match status" value="1"/>
</dbReference>
<dbReference type="InterPro" id="IPR014001">
    <property type="entry name" value="Helicase_ATP-bd"/>
</dbReference>
<dbReference type="AlphaFoldDB" id="A0A9X3WLK7"/>
<dbReference type="GO" id="GO:0004386">
    <property type="term" value="F:helicase activity"/>
    <property type="evidence" value="ECO:0007669"/>
    <property type="project" value="UniProtKB-KW"/>
</dbReference>
<dbReference type="GO" id="GO:0016787">
    <property type="term" value="F:hydrolase activity"/>
    <property type="evidence" value="ECO:0007669"/>
    <property type="project" value="InterPro"/>
</dbReference>
<dbReference type="GO" id="GO:0005524">
    <property type="term" value="F:ATP binding"/>
    <property type="evidence" value="ECO:0007669"/>
    <property type="project" value="InterPro"/>
</dbReference>
<dbReference type="InterPro" id="IPR006935">
    <property type="entry name" value="Helicase/UvrB_N"/>
</dbReference>
<sequence length="588" mass="66294">MKAFLSEIDVQICLDLLINKYKVPDKIMKKVIGQKNYNRLNKFLLSLGKNALDLTELTKMILHEKGVYFFSGSDDGIRELRKYLLRQLDTDELVALYERNPTANKTITSPTYMLTPLSTKKWMMGGVWPRDFVRTLGFPMIFSGISVPKETTTETVIDVEARKTVPPLADFQKDLKEEMLRVLSLEGEHTRCVVTLPTGGGKTRVAVESYIEWMHAGFSQGKYLIWIAQNEELCEQAISCISDMWQEKEYPESLRIYRYFGGNKLTDQQLIGGAVIASIQQLYARANSDDPILEEILRHCGAMIIDEAHHAVAPMYNVLLEKAEDICGPSLFPICGLTATPGRSDGETIKLVDKFQAYLLQPNITGESSYADNPLAYFRKEGYLAKPRHIVYDSGRSFEVDEQQVEADEDRINAALLNELATDEARNYQIIKRLLDIPSGAPTLVYACTVEHAMFLSTTMNAMGRKAATISASTPKVTRRMYIDAFQRGEIEFLFNYGVLTTGFDAPQTSYIVICRPTTSVILYEQIVGRGLRGPKFGGTEYCTIIDFADNLLRLGKPLAYARFSGFWESLSETEAVFPDRLQVLCTN</sequence>
<dbReference type="PROSITE" id="PS51194">
    <property type="entry name" value="HELICASE_CTER"/>
    <property type="match status" value="1"/>
</dbReference>
<protein>
    <submittedName>
        <fullName evidence="3">DEAD/DEAH box helicase</fullName>
    </submittedName>
</protein>
<evidence type="ECO:0000313" key="3">
    <source>
        <dbReference type="EMBL" id="MDC3420975.1"/>
    </source>
</evidence>
<dbReference type="Pfam" id="PF04851">
    <property type="entry name" value="ResIII"/>
    <property type="match status" value="1"/>
</dbReference>
<keyword evidence="3" id="KW-0378">Hydrolase</keyword>
<dbReference type="InterPro" id="IPR001650">
    <property type="entry name" value="Helicase_C-like"/>
</dbReference>
<keyword evidence="4" id="KW-1185">Reference proteome</keyword>
<comment type="caution">
    <text evidence="3">The sequence shown here is derived from an EMBL/GenBank/DDBJ whole genome shotgun (WGS) entry which is preliminary data.</text>
</comment>
<keyword evidence="3" id="KW-0547">Nucleotide-binding</keyword>
<gene>
    <name evidence="3" type="ORF">NC661_11400</name>
</gene>
<dbReference type="InterPro" id="IPR050742">
    <property type="entry name" value="Helicase_Restrict-Modif_Enz"/>
</dbReference>
<dbReference type="PANTHER" id="PTHR47396:SF1">
    <property type="entry name" value="ATP-DEPENDENT HELICASE IRC3-RELATED"/>
    <property type="match status" value="1"/>
</dbReference>
<dbReference type="Proteomes" id="UP001145072">
    <property type="component" value="Unassembled WGS sequence"/>
</dbReference>
<dbReference type="EMBL" id="JAMQJZ010000008">
    <property type="protein sequence ID" value="MDC3420975.1"/>
    <property type="molecule type" value="Genomic_DNA"/>
</dbReference>
<dbReference type="SMART" id="SM00490">
    <property type="entry name" value="HELICc"/>
    <property type="match status" value="1"/>
</dbReference>
<dbReference type="PROSITE" id="PS51192">
    <property type="entry name" value="HELICASE_ATP_BIND_1"/>
    <property type="match status" value="1"/>
</dbReference>
<keyword evidence="3" id="KW-0347">Helicase</keyword>
<dbReference type="Gene3D" id="3.40.50.300">
    <property type="entry name" value="P-loop containing nucleotide triphosphate hydrolases"/>
    <property type="match status" value="2"/>
</dbReference>
<feature type="domain" description="Helicase ATP-binding" evidence="1">
    <location>
        <begin position="183"/>
        <end position="359"/>
    </location>
</feature>
<dbReference type="RefSeq" id="WP_259871555.1">
    <property type="nucleotide sequence ID" value="NZ_JAMQJZ010000008.1"/>
</dbReference>
<dbReference type="SMART" id="SM00487">
    <property type="entry name" value="DEXDc"/>
    <property type="match status" value="1"/>
</dbReference>
<organism evidence="3 4">
    <name type="scientific">Aquibacillus koreensis</name>
    <dbReference type="NCBI Taxonomy" id="279446"/>
    <lineage>
        <taxon>Bacteria</taxon>
        <taxon>Bacillati</taxon>
        <taxon>Bacillota</taxon>
        <taxon>Bacilli</taxon>
        <taxon>Bacillales</taxon>
        <taxon>Bacillaceae</taxon>
        <taxon>Aquibacillus</taxon>
    </lineage>
</organism>
<name>A0A9X3WLK7_9BACI</name>
<accession>A0A9X3WLK7</accession>
<dbReference type="Pfam" id="PF00271">
    <property type="entry name" value="Helicase_C"/>
    <property type="match status" value="1"/>
</dbReference>
<dbReference type="GO" id="GO:0005829">
    <property type="term" value="C:cytosol"/>
    <property type="evidence" value="ECO:0007669"/>
    <property type="project" value="TreeGrafter"/>
</dbReference>
<keyword evidence="3" id="KW-0067">ATP-binding</keyword>
<evidence type="ECO:0000259" key="1">
    <source>
        <dbReference type="PROSITE" id="PS51192"/>
    </source>
</evidence>
<reference evidence="3" key="1">
    <citation type="submission" date="2022-06" db="EMBL/GenBank/DDBJ databases">
        <title>Aquibacillus sp. a new bacterium isolated from soil saline samples.</title>
        <authorList>
            <person name="Galisteo C."/>
            <person name="De La Haba R."/>
            <person name="Sanchez-Porro C."/>
            <person name="Ventosa A."/>
        </authorList>
    </citation>
    <scope>NUCLEOTIDE SEQUENCE</scope>
    <source>
        <strain evidence="3">JCM 12387</strain>
    </source>
</reference>
<dbReference type="GO" id="GO:0003677">
    <property type="term" value="F:DNA binding"/>
    <property type="evidence" value="ECO:0007669"/>
    <property type="project" value="InterPro"/>
</dbReference>
<evidence type="ECO:0000313" key="4">
    <source>
        <dbReference type="Proteomes" id="UP001145072"/>
    </source>
</evidence>
<dbReference type="PANTHER" id="PTHR47396">
    <property type="entry name" value="TYPE I RESTRICTION ENZYME ECOKI R PROTEIN"/>
    <property type="match status" value="1"/>
</dbReference>
<evidence type="ECO:0000259" key="2">
    <source>
        <dbReference type="PROSITE" id="PS51194"/>
    </source>
</evidence>
<feature type="domain" description="Helicase C-terminal" evidence="2">
    <location>
        <begin position="429"/>
        <end position="586"/>
    </location>
</feature>
<proteinExistence type="predicted"/>